<proteinExistence type="predicted"/>
<name>A0A093UD46_9GAMM</name>
<comment type="caution">
    <text evidence="1">The sequence shown here is derived from an EMBL/GenBank/DDBJ whole genome shotgun (WGS) entry which is preliminary data.</text>
</comment>
<reference evidence="1 2" key="1">
    <citation type="submission" date="2014-08" db="EMBL/GenBank/DDBJ databases">
        <title>Genome sequences of NCPPB Pectobacterium isolates.</title>
        <authorList>
            <person name="Glover R.H."/>
            <person name="Sapp M."/>
            <person name="Elphinstone J."/>
        </authorList>
    </citation>
    <scope>NUCLEOTIDE SEQUENCE [LARGE SCALE GENOMIC DNA]</scope>
    <source>
        <strain evidence="1 2">NCPPB 2795</strain>
    </source>
</reference>
<gene>
    <name evidence="1" type="ORF">KP22_10140</name>
</gene>
<dbReference type="RefSeq" id="WP_039323966.1">
    <property type="nucleotide sequence ID" value="NZ_JQHM01000002.1"/>
</dbReference>
<evidence type="ECO:0000313" key="2">
    <source>
        <dbReference type="Proteomes" id="UP000032874"/>
    </source>
</evidence>
<dbReference type="Proteomes" id="UP000032874">
    <property type="component" value="Unassembled WGS sequence"/>
</dbReference>
<dbReference type="eggNOG" id="ENOG50339DW">
    <property type="taxonomic scope" value="Bacteria"/>
</dbReference>
<evidence type="ECO:0000313" key="1">
    <source>
        <dbReference type="EMBL" id="KFX06198.1"/>
    </source>
</evidence>
<accession>A0A093UD46</accession>
<organism evidence="1 2">
    <name type="scientific">Pectobacterium betavasculorum</name>
    <dbReference type="NCBI Taxonomy" id="55207"/>
    <lineage>
        <taxon>Bacteria</taxon>
        <taxon>Pseudomonadati</taxon>
        <taxon>Pseudomonadota</taxon>
        <taxon>Gammaproteobacteria</taxon>
        <taxon>Enterobacterales</taxon>
        <taxon>Pectobacteriaceae</taxon>
        <taxon>Pectobacterium</taxon>
    </lineage>
</organism>
<dbReference type="AlphaFoldDB" id="A0A093UD46"/>
<protein>
    <submittedName>
        <fullName evidence="1">Uncharacterized protein</fullName>
    </submittedName>
</protein>
<sequence length="144" mass="16577">MLSTKSVNQLIDKIVSVHLSKGVQPHELAEAAFSPNYDEIVIKKTRSGLKVSVSFFEDEDGRRTNHTMLYTYNSKKILQRVEQKVNNGNFKIQWDRTENLSHLINELSFKLSRDYTLDFINALMSTLPVELRKKCLDKSVSSAR</sequence>
<dbReference type="EMBL" id="JQHM01000002">
    <property type="protein sequence ID" value="KFX06198.1"/>
    <property type="molecule type" value="Genomic_DNA"/>
</dbReference>